<protein>
    <submittedName>
        <fullName evidence="2">Cation-binding protein</fullName>
    </submittedName>
</protein>
<comment type="caution">
    <text evidence="2">The sequence shown here is derived from an EMBL/GenBank/DDBJ whole genome shotgun (WGS) entry which is preliminary data.</text>
</comment>
<dbReference type="STRING" id="1121899.GCA_000430025_00604"/>
<reference evidence="2 3" key="1">
    <citation type="submission" date="2013-09" db="EMBL/GenBank/DDBJ databases">
        <authorList>
            <person name="Zeng Z."/>
            <person name="Chen C."/>
        </authorList>
    </citation>
    <scope>NUCLEOTIDE SEQUENCE [LARGE SCALE GENOMIC DNA]</scope>
    <source>
        <strain evidence="2 3">GH29-5</strain>
    </source>
</reference>
<dbReference type="eggNOG" id="COG5592">
    <property type="taxonomic scope" value="Bacteria"/>
</dbReference>
<name>A0A0A2MDA6_9FLAO</name>
<dbReference type="Gene3D" id="1.20.120.520">
    <property type="entry name" value="nmb1532 protein domain like"/>
    <property type="match status" value="1"/>
</dbReference>
<organism evidence="2 3">
    <name type="scientific">Flavobacterium suncheonense GH29-5 = DSM 17707</name>
    <dbReference type="NCBI Taxonomy" id="1121899"/>
    <lineage>
        <taxon>Bacteria</taxon>
        <taxon>Pseudomonadati</taxon>
        <taxon>Bacteroidota</taxon>
        <taxon>Flavobacteriia</taxon>
        <taxon>Flavobacteriales</taxon>
        <taxon>Flavobacteriaceae</taxon>
        <taxon>Flavobacterium</taxon>
    </lineage>
</organism>
<dbReference type="InterPro" id="IPR012312">
    <property type="entry name" value="Hemerythrin-like"/>
</dbReference>
<evidence type="ECO:0000313" key="3">
    <source>
        <dbReference type="Proteomes" id="UP000030121"/>
    </source>
</evidence>
<evidence type="ECO:0000259" key="1">
    <source>
        <dbReference type="Pfam" id="PF01814"/>
    </source>
</evidence>
<dbReference type="AlphaFoldDB" id="A0A0A2MDA6"/>
<dbReference type="RefSeq" id="WP_035744355.1">
    <property type="nucleotide sequence ID" value="NZ_AUCZ01000003.1"/>
</dbReference>
<keyword evidence="3" id="KW-1185">Reference proteome</keyword>
<feature type="domain" description="Hemerythrin-like" evidence="1">
    <location>
        <begin position="16"/>
        <end position="94"/>
    </location>
</feature>
<accession>A0A0A2MDA6</accession>
<dbReference type="Proteomes" id="UP000030121">
    <property type="component" value="Unassembled WGS sequence"/>
</dbReference>
<evidence type="ECO:0000313" key="2">
    <source>
        <dbReference type="EMBL" id="KGO89591.1"/>
    </source>
</evidence>
<proteinExistence type="predicted"/>
<sequence>MILEKKPLKRVKELQELSREHHHGLLLCWKIRAGFSKNIAPERIKKYADWFYTEHLLPHFELEEEYVFPVLKEGHELVKKALIEHRRLRRLFSQKDHADKNLGLIEEELEAHIRFEERVLFPEIQKVATAEQLAKIAEVHKEGSFTENEQDVFWK</sequence>
<dbReference type="OrthoDB" id="9793254at2"/>
<dbReference type="EMBL" id="JRLW01000008">
    <property type="protein sequence ID" value="KGO89591.1"/>
    <property type="molecule type" value="Genomic_DNA"/>
</dbReference>
<dbReference type="Pfam" id="PF01814">
    <property type="entry name" value="Hemerythrin"/>
    <property type="match status" value="1"/>
</dbReference>
<gene>
    <name evidence="2" type="ORF">Q764_07420</name>
</gene>